<gene>
    <name evidence="2" type="ORF">EV663_109109</name>
</gene>
<dbReference type="AlphaFoldDB" id="A0A4R2RLI9"/>
<proteinExistence type="predicted"/>
<evidence type="ECO:0000313" key="3">
    <source>
        <dbReference type="Proteomes" id="UP000295050"/>
    </source>
</evidence>
<accession>A0A4R2RLI9</accession>
<feature type="compositionally biased region" description="Polar residues" evidence="1">
    <location>
        <begin position="1"/>
        <end position="19"/>
    </location>
</feature>
<organism evidence="2 3">
    <name type="scientific">Rhodovulum bhavnagarense</name>
    <dbReference type="NCBI Taxonomy" id="992286"/>
    <lineage>
        <taxon>Bacteria</taxon>
        <taxon>Pseudomonadati</taxon>
        <taxon>Pseudomonadota</taxon>
        <taxon>Alphaproteobacteria</taxon>
        <taxon>Rhodobacterales</taxon>
        <taxon>Paracoccaceae</taxon>
        <taxon>Rhodovulum</taxon>
    </lineage>
</organism>
<dbReference type="EMBL" id="SLXU01000009">
    <property type="protein sequence ID" value="TCP60601.1"/>
    <property type="molecule type" value="Genomic_DNA"/>
</dbReference>
<name>A0A4R2RLI9_9RHOB</name>
<evidence type="ECO:0000313" key="2">
    <source>
        <dbReference type="EMBL" id="TCP60601.1"/>
    </source>
</evidence>
<keyword evidence="3" id="KW-1185">Reference proteome</keyword>
<dbReference type="Proteomes" id="UP000295050">
    <property type="component" value="Unassembled WGS sequence"/>
</dbReference>
<evidence type="ECO:0000256" key="1">
    <source>
        <dbReference type="SAM" id="MobiDB-lite"/>
    </source>
</evidence>
<feature type="region of interest" description="Disordered" evidence="1">
    <location>
        <begin position="1"/>
        <end position="25"/>
    </location>
</feature>
<comment type="caution">
    <text evidence="2">The sequence shown here is derived from an EMBL/GenBank/DDBJ whole genome shotgun (WGS) entry which is preliminary data.</text>
</comment>
<protein>
    <submittedName>
        <fullName evidence="2">Uncharacterized protein</fullName>
    </submittedName>
</protein>
<sequence>MGSSRSRVNPVTETDTKAQGGQKGGSVAADAFLIGTEMPGLTTIVSVV</sequence>
<reference evidence="2 3" key="1">
    <citation type="submission" date="2019-03" db="EMBL/GenBank/DDBJ databases">
        <title>Genomic Encyclopedia of Type Strains, Phase IV (KMG-IV): sequencing the most valuable type-strain genomes for metagenomic binning, comparative biology and taxonomic classification.</title>
        <authorList>
            <person name="Goeker M."/>
        </authorList>
    </citation>
    <scope>NUCLEOTIDE SEQUENCE [LARGE SCALE GENOMIC DNA]</scope>
    <source>
        <strain evidence="2 3">DSM 24766</strain>
    </source>
</reference>